<feature type="modified residue" description="Phosphohistidine; by HPr" evidence="7">
    <location>
        <position position="76"/>
    </location>
</feature>
<keyword evidence="4" id="KW-0598">Phosphotransferase system</keyword>
<dbReference type="InterPro" id="IPR036542">
    <property type="entry name" value="PTS_IIA_lac/cel_sf"/>
</dbReference>
<dbReference type="AlphaFoldDB" id="A0A7X9NG26"/>
<keyword evidence="1" id="KW-0813">Transport</keyword>
<evidence type="ECO:0000313" key="8">
    <source>
        <dbReference type="EMBL" id="NME43604.1"/>
    </source>
</evidence>
<evidence type="ECO:0000256" key="5">
    <source>
        <dbReference type="PIRSR" id="PIRSR000699-1"/>
    </source>
</evidence>
<gene>
    <name evidence="8" type="ORF">HF861_01720</name>
</gene>
<comment type="cofactor">
    <cofactor evidence="6">
        <name>Mg(2+)</name>
        <dbReference type="ChEBI" id="CHEBI:18420"/>
    </cofactor>
    <text evidence="6">Binds 1 Mg(2+) ion per trimer.</text>
</comment>
<dbReference type="PROSITE" id="PS51095">
    <property type="entry name" value="PTS_EIIA_TYPE_3"/>
    <property type="match status" value="1"/>
</dbReference>
<proteinExistence type="predicted"/>
<dbReference type="GO" id="GO:0009401">
    <property type="term" value="P:phosphoenolpyruvate-dependent sugar phosphotransferase system"/>
    <property type="evidence" value="ECO:0007669"/>
    <property type="project" value="UniProtKB-KW"/>
</dbReference>
<dbReference type="RefSeq" id="WP_168964636.1">
    <property type="nucleotide sequence ID" value="NZ_JABAFR010000003.1"/>
</dbReference>
<dbReference type="GO" id="GO:0046872">
    <property type="term" value="F:metal ion binding"/>
    <property type="evidence" value="ECO:0007669"/>
    <property type="project" value="UniProtKB-KW"/>
</dbReference>
<evidence type="ECO:0000313" key="9">
    <source>
        <dbReference type="Proteomes" id="UP000540014"/>
    </source>
</evidence>
<protein>
    <submittedName>
        <fullName evidence="8">PTS lactose/cellobiose transporter subunit IIA</fullName>
    </submittedName>
</protein>
<keyword evidence="6" id="KW-0460">Magnesium</keyword>
<evidence type="ECO:0000256" key="2">
    <source>
        <dbReference type="ARBA" id="ARBA00022597"/>
    </source>
</evidence>
<dbReference type="PANTHER" id="PTHR34382:SF7">
    <property type="entry name" value="PTS SYSTEM N,N'-DIACETYLCHITOBIOSE-SPECIFIC EIIA COMPONENT"/>
    <property type="match status" value="1"/>
</dbReference>
<reference evidence="8 9" key="1">
    <citation type="submission" date="2020-04" db="EMBL/GenBank/DDBJ databases">
        <authorList>
            <person name="Hitch T.C.A."/>
            <person name="Wylensek D."/>
            <person name="Clavel T."/>
        </authorList>
    </citation>
    <scope>NUCLEOTIDE SEQUENCE [LARGE SCALE GENOMIC DNA]</scope>
    <source>
        <strain evidence="8 9">BSM-383-APC-22F</strain>
    </source>
</reference>
<dbReference type="PIRSF" id="PIRSF000699">
    <property type="entry name" value="PTS_IILac_III"/>
    <property type="match status" value="1"/>
</dbReference>
<keyword evidence="2" id="KW-0762">Sugar transport</keyword>
<feature type="active site" description="Tele-phosphohistidine intermediate" evidence="5">
    <location>
        <position position="76"/>
    </location>
</feature>
<dbReference type="EMBL" id="JABAFR010000003">
    <property type="protein sequence ID" value="NME43604.1"/>
    <property type="molecule type" value="Genomic_DNA"/>
</dbReference>
<dbReference type="InterPro" id="IPR003188">
    <property type="entry name" value="PTS_IIA_lac/cel"/>
</dbReference>
<comment type="caution">
    <text evidence="8">The sequence shown here is derived from an EMBL/GenBank/DDBJ whole genome shotgun (WGS) entry which is preliminary data.</text>
</comment>
<dbReference type="GO" id="GO:0016740">
    <property type="term" value="F:transferase activity"/>
    <property type="evidence" value="ECO:0007669"/>
    <property type="project" value="UniProtKB-KW"/>
</dbReference>
<evidence type="ECO:0000256" key="7">
    <source>
        <dbReference type="PROSITE-ProRule" id="PRU00418"/>
    </source>
</evidence>
<dbReference type="SUPFAM" id="SSF46973">
    <property type="entry name" value="Enzyme IIa from lactose specific PTS, IIa-lac"/>
    <property type="match status" value="1"/>
</dbReference>
<keyword evidence="6" id="KW-0479">Metal-binding</keyword>
<name>A0A7X9NG26_9FIRM</name>
<sequence length="112" mass="12551">MEGMELVSFQIISSVGTAKSMFIEAIYLAKQGKIQEAKQLIKEGDTIFIEGHKAHAKLIQKEATGETIIPQLLLVHAEDQLMSAEGFKTIATEIIDLYQKLFEKNLIDKEND</sequence>
<dbReference type="CDD" id="cd00215">
    <property type="entry name" value="PTS_IIA_lac"/>
    <property type="match status" value="1"/>
</dbReference>
<keyword evidence="3" id="KW-0808">Transferase</keyword>
<evidence type="ECO:0000256" key="3">
    <source>
        <dbReference type="ARBA" id="ARBA00022679"/>
    </source>
</evidence>
<evidence type="ECO:0000256" key="4">
    <source>
        <dbReference type="ARBA" id="ARBA00022683"/>
    </source>
</evidence>
<organism evidence="8 9">
    <name type="scientific">Faecalicoccus pleomorphus</name>
    <dbReference type="NCBI Taxonomy" id="1323"/>
    <lineage>
        <taxon>Bacteria</taxon>
        <taxon>Bacillati</taxon>
        <taxon>Bacillota</taxon>
        <taxon>Erysipelotrichia</taxon>
        <taxon>Erysipelotrichales</taxon>
        <taxon>Erysipelotrichaceae</taxon>
        <taxon>Faecalicoccus</taxon>
    </lineage>
</organism>
<dbReference type="Proteomes" id="UP000540014">
    <property type="component" value="Unassembled WGS sequence"/>
</dbReference>
<accession>A0A7X9NG26</accession>
<dbReference type="Gene3D" id="1.20.58.80">
    <property type="entry name" value="Phosphotransferase system, lactose/cellobiose-type IIA subunit"/>
    <property type="match status" value="1"/>
</dbReference>
<feature type="binding site" evidence="6">
    <location>
        <position position="79"/>
    </location>
    <ligand>
        <name>Mg(2+)</name>
        <dbReference type="ChEBI" id="CHEBI:18420"/>
        <note>ligand shared between all trimeric partners</note>
    </ligand>
</feature>
<dbReference type="Pfam" id="PF02255">
    <property type="entry name" value="PTS_IIA"/>
    <property type="match status" value="1"/>
</dbReference>
<evidence type="ECO:0000256" key="1">
    <source>
        <dbReference type="ARBA" id="ARBA00022448"/>
    </source>
</evidence>
<evidence type="ECO:0000256" key="6">
    <source>
        <dbReference type="PIRSR" id="PIRSR000699-2"/>
    </source>
</evidence>
<dbReference type="PANTHER" id="PTHR34382">
    <property type="entry name" value="PTS SYSTEM N,N'-DIACETYLCHITOBIOSE-SPECIFIC EIIA COMPONENT"/>
    <property type="match status" value="1"/>
</dbReference>